<organism evidence="2 3">
    <name type="scientific">Singulisphaera acidiphila (strain ATCC BAA-1392 / DSM 18658 / VKM B-2454 / MOB10)</name>
    <dbReference type="NCBI Taxonomy" id="886293"/>
    <lineage>
        <taxon>Bacteria</taxon>
        <taxon>Pseudomonadati</taxon>
        <taxon>Planctomycetota</taxon>
        <taxon>Planctomycetia</taxon>
        <taxon>Isosphaerales</taxon>
        <taxon>Isosphaeraceae</taxon>
        <taxon>Singulisphaera</taxon>
    </lineage>
</organism>
<reference evidence="2 3" key="1">
    <citation type="submission" date="2012-02" db="EMBL/GenBank/DDBJ databases">
        <title>Complete sequence of chromosome of Singulisphaera acidiphila DSM 18658.</title>
        <authorList>
            <consortium name="US DOE Joint Genome Institute (JGI-PGF)"/>
            <person name="Lucas S."/>
            <person name="Copeland A."/>
            <person name="Lapidus A."/>
            <person name="Glavina del Rio T."/>
            <person name="Dalin E."/>
            <person name="Tice H."/>
            <person name="Bruce D."/>
            <person name="Goodwin L."/>
            <person name="Pitluck S."/>
            <person name="Peters L."/>
            <person name="Ovchinnikova G."/>
            <person name="Chertkov O."/>
            <person name="Kyrpides N."/>
            <person name="Mavromatis K."/>
            <person name="Ivanova N."/>
            <person name="Brettin T."/>
            <person name="Detter J.C."/>
            <person name="Han C."/>
            <person name="Larimer F."/>
            <person name="Land M."/>
            <person name="Hauser L."/>
            <person name="Markowitz V."/>
            <person name="Cheng J.-F."/>
            <person name="Hugenholtz P."/>
            <person name="Woyke T."/>
            <person name="Wu D."/>
            <person name="Tindall B."/>
            <person name="Pomrenke H."/>
            <person name="Brambilla E."/>
            <person name="Klenk H.-P."/>
            <person name="Eisen J.A."/>
        </authorList>
    </citation>
    <scope>NUCLEOTIDE SEQUENCE [LARGE SCALE GENOMIC DNA]</scope>
    <source>
        <strain evidence="3">ATCC BAA-1392 / DSM 18658 / VKM B-2454 / MOB10</strain>
    </source>
</reference>
<protein>
    <recommendedName>
        <fullName evidence="4">DUF4149 domain-containing protein</fullName>
    </recommendedName>
</protein>
<keyword evidence="3" id="KW-1185">Reference proteome</keyword>
<dbReference type="KEGG" id="saci:Sinac_4368"/>
<evidence type="ECO:0000313" key="3">
    <source>
        <dbReference type="Proteomes" id="UP000010798"/>
    </source>
</evidence>
<gene>
    <name evidence="2" type="ordered locus">Sinac_4368</name>
</gene>
<accession>L0DGQ7</accession>
<dbReference type="eggNOG" id="ENOG5033N96">
    <property type="taxonomic scope" value="Bacteria"/>
</dbReference>
<dbReference type="HOGENOM" id="CLU_1229210_0_0_0"/>
<keyword evidence="1" id="KW-0812">Transmembrane</keyword>
<evidence type="ECO:0000256" key="1">
    <source>
        <dbReference type="SAM" id="Phobius"/>
    </source>
</evidence>
<evidence type="ECO:0000313" key="2">
    <source>
        <dbReference type="EMBL" id="AGA28564.1"/>
    </source>
</evidence>
<feature type="transmembrane region" description="Helical" evidence="1">
    <location>
        <begin position="140"/>
        <end position="160"/>
    </location>
</feature>
<evidence type="ECO:0008006" key="4">
    <source>
        <dbReference type="Google" id="ProtNLM"/>
    </source>
</evidence>
<dbReference type="EMBL" id="CP003364">
    <property type="protein sequence ID" value="AGA28564.1"/>
    <property type="molecule type" value="Genomic_DNA"/>
</dbReference>
<proteinExistence type="predicted"/>
<dbReference type="OrthoDB" id="272135at2"/>
<dbReference type="RefSeq" id="WP_015247687.1">
    <property type="nucleotide sequence ID" value="NC_019892.1"/>
</dbReference>
<dbReference type="STRING" id="886293.Sinac_4368"/>
<keyword evidence="1" id="KW-1133">Transmembrane helix</keyword>
<name>L0DGQ7_SINAD</name>
<feature type="transmembrane region" description="Helical" evidence="1">
    <location>
        <begin position="108"/>
        <end position="128"/>
    </location>
</feature>
<dbReference type="Proteomes" id="UP000010798">
    <property type="component" value="Chromosome"/>
</dbReference>
<keyword evidence="1" id="KW-0472">Membrane</keyword>
<feature type="transmembrane region" description="Helical" evidence="1">
    <location>
        <begin position="67"/>
        <end position="88"/>
    </location>
</feature>
<dbReference type="AlphaFoldDB" id="L0DGQ7"/>
<sequence>MSVLIVDRGEGTPSGETAALDKVLVPVMKVATEKLPGVKFEQALWSRSIITKGGSGHSVHMSILRRLLLIWTLIFWQGGFMFYGGVVVPVGSRILGSDQEQGWITQSVTNYLNVAGAVCLIAWGWDVFAERVASPGGRRLRWLSWWFLVLALGVLAWLHLRMDDLLDLDGFLILDRRRFRSFHQWYLSVSTAQWVVSIMLSSLTIRSWSEGDAAQSGGATAPPPS</sequence>